<evidence type="ECO:0008006" key="3">
    <source>
        <dbReference type="Google" id="ProtNLM"/>
    </source>
</evidence>
<dbReference type="InterPro" id="IPR011042">
    <property type="entry name" value="6-blade_b-propeller_TolB-like"/>
</dbReference>
<evidence type="ECO:0000313" key="2">
    <source>
        <dbReference type="Proteomes" id="UP000003598"/>
    </source>
</evidence>
<keyword evidence="2" id="KW-1185">Reference proteome</keyword>
<accession>G5SWP7</accession>
<reference evidence="1 2" key="1">
    <citation type="submission" date="2011-03" db="EMBL/GenBank/DDBJ databases">
        <authorList>
            <person name="Weinstock G."/>
            <person name="Sodergren E."/>
            <person name="Clifton S."/>
            <person name="Fulton L."/>
            <person name="Fulton B."/>
            <person name="Courtney L."/>
            <person name="Fronick C."/>
            <person name="Harrison M."/>
            <person name="Strong C."/>
            <person name="Farmer C."/>
            <person name="Delahaunty K."/>
            <person name="Markovic C."/>
            <person name="Hall O."/>
            <person name="Minx P."/>
            <person name="Tomlinson C."/>
            <person name="Mitreva M."/>
            <person name="Hou S."/>
            <person name="Chen J."/>
            <person name="Wollam A."/>
            <person name="Pepin K.H."/>
            <person name="Johnson M."/>
            <person name="Bhonagiri V."/>
            <person name="Zhang X."/>
            <person name="Suruliraj S."/>
            <person name="Warren W."/>
            <person name="Chinwalla A."/>
            <person name="Mardis E.R."/>
            <person name="Wilson R.K."/>
        </authorList>
    </citation>
    <scope>NUCLEOTIDE SEQUENCE [LARGE SCALE GENOMIC DNA]</scope>
    <source>
        <strain evidence="1 2">YIT 11840</strain>
    </source>
</reference>
<dbReference type="PATRIC" id="fig|762968.3.peg.3340"/>
<evidence type="ECO:0000313" key="1">
    <source>
        <dbReference type="EMBL" id="EHG98278.1"/>
    </source>
</evidence>
<organism evidence="1 2">
    <name type="scientific">Paraprevotella clara YIT 11840</name>
    <dbReference type="NCBI Taxonomy" id="762968"/>
    <lineage>
        <taxon>Bacteria</taxon>
        <taxon>Pseudomonadati</taxon>
        <taxon>Bacteroidota</taxon>
        <taxon>Bacteroidia</taxon>
        <taxon>Bacteroidales</taxon>
        <taxon>Prevotellaceae</taxon>
        <taxon>Paraprevotella</taxon>
    </lineage>
</organism>
<dbReference type="OrthoDB" id="1007244at2"/>
<protein>
    <recommendedName>
        <fullName evidence="3">6-bladed beta-propeller</fullName>
    </recommendedName>
</protein>
<proteinExistence type="predicted"/>
<sequence>MLLASEKSIKFAIFKKYIQPMKKQNSIIFCLLMAFLTACTPSKKEPELDFAQTLHFSENKCHFIAEEVDSVSYLPLQSTAKSVLSSIDKMYFRNGLIYIADIRNRKIVVFKTDGTVAFVIDRFGHGEGEYQDFGCFTVDKDYIYVIDNTRRAVLLYESRTGAYKDRKPLTVTAWDVEATANGEFLLAFVPMKGGRLKEEQQPYHIFIADKDFRIRKGLLEYDETYSAPLGQPTFFTTDENHIYFSSLWFDGVTVFDIDNPEKYTHIAIEFENKLTAEERADHDRFILSTANYLVATPVFVQGYIAFLITGPEYSEPYLYDCRKNVFCRNNPDDCHNAFLGAIASHDGMFVSSISDYDSYAELVECGFRKAGQAIEEALKEGDTVLILYHMRP</sequence>
<dbReference type="Gene3D" id="2.120.10.30">
    <property type="entry name" value="TolB, C-terminal domain"/>
    <property type="match status" value="1"/>
</dbReference>
<comment type="caution">
    <text evidence="1">The sequence shown here is derived from an EMBL/GenBank/DDBJ whole genome shotgun (WGS) entry which is preliminary data.</text>
</comment>
<dbReference type="eggNOG" id="COG3391">
    <property type="taxonomic scope" value="Bacteria"/>
</dbReference>
<dbReference type="Proteomes" id="UP000003598">
    <property type="component" value="Unassembled WGS sequence"/>
</dbReference>
<dbReference type="AlphaFoldDB" id="G5SWP7"/>
<dbReference type="EMBL" id="AFFY01000098">
    <property type="protein sequence ID" value="EHG98278.1"/>
    <property type="molecule type" value="Genomic_DNA"/>
</dbReference>
<dbReference type="HOGENOM" id="CLU_743629_0_0_10"/>
<gene>
    <name evidence="1" type="ORF">HMPREF9441_03820</name>
</gene>
<dbReference type="Pfam" id="PF17170">
    <property type="entry name" value="DUF5128"/>
    <property type="match status" value="1"/>
</dbReference>
<dbReference type="STRING" id="762968.HMPREF9441_03820"/>
<dbReference type="SUPFAM" id="SSF63825">
    <property type="entry name" value="YWTD domain"/>
    <property type="match status" value="1"/>
</dbReference>
<name>G5SWP7_9BACT</name>